<evidence type="ECO:0000313" key="3">
    <source>
        <dbReference type="Proteomes" id="UP001642540"/>
    </source>
</evidence>
<keyword evidence="3" id="KW-1185">Reference proteome</keyword>
<feature type="transmembrane region" description="Helical" evidence="1">
    <location>
        <begin position="246"/>
        <end position="263"/>
    </location>
</feature>
<accession>A0ABP1PR42</accession>
<evidence type="ECO:0000256" key="1">
    <source>
        <dbReference type="SAM" id="Phobius"/>
    </source>
</evidence>
<dbReference type="EMBL" id="CAXLJM020000007">
    <property type="protein sequence ID" value="CAL8072550.1"/>
    <property type="molecule type" value="Genomic_DNA"/>
</dbReference>
<organism evidence="2 3">
    <name type="scientific">Orchesella dallaii</name>
    <dbReference type="NCBI Taxonomy" id="48710"/>
    <lineage>
        <taxon>Eukaryota</taxon>
        <taxon>Metazoa</taxon>
        <taxon>Ecdysozoa</taxon>
        <taxon>Arthropoda</taxon>
        <taxon>Hexapoda</taxon>
        <taxon>Collembola</taxon>
        <taxon>Entomobryomorpha</taxon>
        <taxon>Entomobryoidea</taxon>
        <taxon>Orchesellidae</taxon>
        <taxon>Orchesellinae</taxon>
        <taxon>Orchesella</taxon>
    </lineage>
</organism>
<proteinExistence type="predicted"/>
<dbReference type="Proteomes" id="UP001642540">
    <property type="component" value="Unassembled WGS sequence"/>
</dbReference>
<name>A0ABP1PR42_9HEXA</name>
<protein>
    <submittedName>
        <fullName evidence="2">Uncharacterized protein</fullName>
    </submittedName>
</protein>
<sequence>MSTLAPTPTSSPDILDDTCKTPPNQKDLSIFKYEEFQNISIYSVKLRFPSYVGYPCSVPLWNVYHEKFQMPLLRCPFANDLDTEFDNFKTNNISIKKNRPLHFQLICFSRQHEICEPLNPPPASGTDCLGVCKCMDPIDITYPDTLSETDHKAEQILENGVRCGVKNGRACIPSWKWEYVDASNQTSRSCDSTPALEAKHLEHKKDLYLQCEQNAGCLEAKKICQCAVGHKCSNSANKLYNDRHDVMLLILLYTPILIFSNIFKC</sequence>
<keyword evidence="1" id="KW-0812">Transmembrane</keyword>
<evidence type="ECO:0000313" key="2">
    <source>
        <dbReference type="EMBL" id="CAL8072550.1"/>
    </source>
</evidence>
<comment type="caution">
    <text evidence="2">The sequence shown here is derived from an EMBL/GenBank/DDBJ whole genome shotgun (WGS) entry which is preliminary data.</text>
</comment>
<reference evidence="2 3" key="1">
    <citation type="submission" date="2024-08" db="EMBL/GenBank/DDBJ databases">
        <authorList>
            <person name="Cucini C."/>
            <person name="Frati F."/>
        </authorList>
    </citation>
    <scope>NUCLEOTIDE SEQUENCE [LARGE SCALE GENOMIC DNA]</scope>
</reference>
<gene>
    <name evidence="2" type="ORF">ODALV1_LOCUS2222</name>
</gene>
<keyword evidence="1" id="KW-0472">Membrane</keyword>
<keyword evidence="1" id="KW-1133">Transmembrane helix</keyword>